<dbReference type="AlphaFoldDB" id="A0A031WBC9"/>
<protein>
    <submittedName>
        <fullName evidence="8 10">Nitroreductase</fullName>
    </submittedName>
    <submittedName>
        <fullName evidence="7">Putative nitroreductase</fullName>
    </submittedName>
</protein>
<dbReference type="PATRIC" id="fig|1496.1371.peg.2687"/>
<dbReference type="GeneID" id="66354972"/>
<proteinExistence type="predicted"/>
<dbReference type="CDD" id="cd20610">
    <property type="entry name" value="nitroreductase"/>
    <property type="match status" value="1"/>
</dbReference>
<evidence type="ECO:0000313" key="5">
    <source>
        <dbReference type="EMBL" id="CDS85164.1"/>
    </source>
</evidence>
<feature type="domain" description="Nitroreductase" evidence="4">
    <location>
        <begin position="8"/>
        <end position="195"/>
    </location>
</feature>
<dbReference type="Pfam" id="PF00881">
    <property type="entry name" value="Nitroreductase"/>
    <property type="match status" value="1"/>
</dbReference>
<dbReference type="RefSeq" id="WP_004454888.1">
    <property type="nucleotide sequence ID" value="NZ_AP031492.1"/>
</dbReference>
<dbReference type="InterPro" id="IPR000415">
    <property type="entry name" value="Nitroreductase-like"/>
</dbReference>
<dbReference type="EMBL" id="LK932407">
    <property type="protein sequence ID" value="CDS88478.1"/>
    <property type="molecule type" value="Genomic_DNA"/>
</dbReference>
<reference evidence="7" key="1">
    <citation type="submission" date="2014-07" db="EMBL/GenBank/DDBJ databases">
        <authorList>
            <person name="Monot Marc"/>
        </authorList>
    </citation>
    <scope>NUCLEOTIDE SEQUENCE</scope>
    <source>
        <strain evidence="7">7032989</strain>
        <strain evidence="6">7032994</strain>
    </source>
</reference>
<evidence type="ECO:0000256" key="1">
    <source>
        <dbReference type="ARBA" id="ARBA00022630"/>
    </source>
</evidence>
<dbReference type="PANTHER" id="PTHR23026">
    <property type="entry name" value="NADPH NITROREDUCTASE"/>
    <property type="match status" value="1"/>
</dbReference>
<dbReference type="PANTHER" id="PTHR23026:SF90">
    <property type="entry name" value="IODOTYROSINE DEIODINASE 1"/>
    <property type="match status" value="1"/>
</dbReference>
<accession>A0A031WBC9</accession>
<organism evidence="7">
    <name type="scientific">Clostridioides difficile</name>
    <name type="common">Peptoclostridium difficile</name>
    <dbReference type="NCBI Taxonomy" id="1496"/>
    <lineage>
        <taxon>Bacteria</taxon>
        <taxon>Bacillati</taxon>
        <taxon>Bacillota</taxon>
        <taxon>Clostridia</taxon>
        <taxon>Peptostreptococcales</taxon>
        <taxon>Peptostreptococcaceae</taxon>
        <taxon>Clostridioides</taxon>
    </lineage>
</organism>
<dbReference type="EMBL" id="CAADAN010000001">
    <property type="protein sequence ID" value="VFD29125.1"/>
    <property type="molecule type" value="Genomic_DNA"/>
</dbReference>
<name>A0A031WBC9_CLODI</name>
<evidence type="ECO:0000313" key="8">
    <source>
        <dbReference type="EMBL" id="HBH1543546.1"/>
    </source>
</evidence>
<dbReference type="EMBL" id="DAEPXK010000041">
    <property type="protein sequence ID" value="HBH1543546.1"/>
    <property type="molecule type" value="Genomic_DNA"/>
</dbReference>
<reference evidence="8" key="2">
    <citation type="journal article" date="2018" name="Genome Biol.">
        <title>SKESA: strategic k-mer extension for scrupulous assemblies.</title>
        <authorList>
            <person name="Souvorov A."/>
            <person name="Agarwala R."/>
            <person name="Lipman D.J."/>
        </authorList>
    </citation>
    <scope>NUCLEOTIDE SEQUENCE</scope>
    <source>
        <strain evidence="8">HN1000</strain>
    </source>
</reference>
<evidence type="ECO:0000256" key="3">
    <source>
        <dbReference type="ARBA" id="ARBA00023002"/>
    </source>
</evidence>
<dbReference type="InterPro" id="IPR029479">
    <property type="entry name" value="Nitroreductase"/>
</dbReference>
<dbReference type="Proteomes" id="UP000878956">
    <property type="component" value="Unassembled WGS sequence"/>
</dbReference>
<evidence type="ECO:0000313" key="11">
    <source>
        <dbReference type="Proteomes" id="UP000411588"/>
    </source>
</evidence>
<gene>
    <name evidence="7" type="ORF">BN1095_620092</name>
    <name evidence="5" type="ORF">BN1096_520125</name>
    <name evidence="6" type="ORF">BN1097_680059</name>
    <name evidence="8" type="ORF">KRM00_003075</name>
    <name evidence="9" type="ORF">KRM00_004302</name>
    <name evidence="10" type="ORF">SAMEA1402399_00159</name>
</gene>
<reference evidence="10 11" key="3">
    <citation type="submission" date="2019-02" db="EMBL/GenBank/DDBJ databases">
        <authorList>
            <consortium name="Pathogen Informatics"/>
        </authorList>
    </citation>
    <scope>NUCLEOTIDE SEQUENCE [LARGE SCALE GENOMIC DNA]</scope>
    <source>
        <strain evidence="11">clo34</strain>
        <strain evidence="10">Clo34</strain>
    </source>
</reference>
<evidence type="ECO:0000256" key="2">
    <source>
        <dbReference type="ARBA" id="ARBA00022643"/>
    </source>
</evidence>
<dbReference type="KEGG" id="pdf:CD630DERM_25720"/>
<evidence type="ECO:0000313" key="9">
    <source>
        <dbReference type="EMBL" id="HBH1544699.1"/>
    </source>
</evidence>
<evidence type="ECO:0000259" key="4">
    <source>
        <dbReference type="Pfam" id="PF00881"/>
    </source>
</evidence>
<evidence type="ECO:0000313" key="6">
    <source>
        <dbReference type="EMBL" id="CDS88478.1"/>
    </source>
</evidence>
<dbReference type="SUPFAM" id="SSF55469">
    <property type="entry name" value="FMN-dependent nitroreductase-like"/>
    <property type="match status" value="1"/>
</dbReference>
<evidence type="ECO:0000313" key="7">
    <source>
        <dbReference type="EMBL" id="CDT65081.1"/>
    </source>
</evidence>
<dbReference type="EMBL" id="LK932505">
    <property type="protein sequence ID" value="CDS85164.1"/>
    <property type="molecule type" value="Genomic_DNA"/>
</dbReference>
<dbReference type="GO" id="GO:0016491">
    <property type="term" value="F:oxidoreductase activity"/>
    <property type="evidence" value="ECO:0007669"/>
    <property type="project" value="UniProtKB-KW"/>
</dbReference>
<keyword evidence="1" id="KW-0285">Flavoprotein</keyword>
<dbReference type="SMR" id="A0A031WBC9"/>
<reference evidence="8" key="4">
    <citation type="submission" date="2021-06" db="EMBL/GenBank/DDBJ databases">
        <authorList>
            <consortium name="NCBI Pathogen Detection Project"/>
        </authorList>
    </citation>
    <scope>NUCLEOTIDE SEQUENCE</scope>
    <source>
        <strain evidence="8">HN1000</strain>
    </source>
</reference>
<keyword evidence="2" id="KW-0288">FMN</keyword>
<keyword evidence="3" id="KW-0560">Oxidoreductase</keyword>
<evidence type="ECO:0000313" key="10">
    <source>
        <dbReference type="EMBL" id="VFD29125.1"/>
    </source>
</evidence>
<dbReference type="EMBL" id="DAEPXK010000140">
    <property type="protein sequence ID" value="HBH1544699.1"/>
    <property type="molecule type" value="Genomic_DNA"/>
</dbReference>
<sequence>MELQDTIFKRQSVRKFKNQDVSDEDILKMIKAAGAAPSGKNIQNWHFVVIKRRDLMEKIADVITKKQQEILVEMDKVSVDKANRFRKFVKNFTLFYLKAPVLVLVFTKVYNPSGYYELELIDAPKETIDKLFIRNPGMQSLGAAIENFTLSAIELGYGSCWLTSQNYAADEIEAVLEAETGFEKGEYFLGAMLALGVPEDNLKSPSKKPVEEICTFIK</sequence>
<dbReference type="Proteomes" id="UP000411588">
    <property type="component" value="Unassembled WGS sequence"/>
</dbReference>
<dbReference type="EMBL" id="LK933316">
    <property type="protein sequence ID" value="CDT65081.1"/>
    <property type="molecule type" value="Genomic_DNA"/>
</dbReference>
<dbReference type="Gene3D" id="3.40.109.10">
    <property type="entry name" value="NADH Oxidase"/>
    <property type="match status" value="1"/>
</dbReference>
<dbReference type="InterPro" id="IPR050627">
    <property type="entry name" value="Nitroreductase/BluB"/>
</dbReference>